<name>A0ABR1FMC6_AURAN</name>
<comment type="caution">
    <text evidence="3">The sequence shown here is derived from an EMBL/GenBank/DDBJ whole genome shotgun (WGS) entry which is preliminary data.</text>
</comment>
<gene>
    <name evidence="3" type="ORF">SO694_00105065</name>
</gene>
<feature type="region of interest" description="Disordered" evidence="1">
    <location>
        <begin position="343"/>
        <end position="377"/>
    </location>
</feature>
<dbReference type="PROSITE" id="PS50235">
    <property type="entry name" value="USP_3"/>
    <property type="match status" value="1"/>
</dbReference>
<feature type="domain" description="USP" evidence="2">
    <location>
        <begin position="56"/>
        <end position="391"/>
    </location>
</feature>
<reference evidence="3 4" key="1">
    <citation type="submission" date="2024-03" db="EMBL/GenBank/DDBJ databases">
        <title>Aureococcus anophagefferens CCMP1851 and Kratosvirus quantuckense: Draft genome of a second virus-susceptible host strain in the model system.</title>
        <authorList>
            <person name="Chase E."/>
            <person name="Truchon A.R."/>
            <person name="Schepens W."/>
            <person name="Wilhelm S.W."/>
        </authorList>
    </citation>
    <scope>NUCLEOTIDE SEQUENCE [LARGE SCALE GENOMIC DNA]</scope>
    <source>
        <strain evidence="3 4">CCMP1851</strain>
    </source>
</reference>
<evidence type="ECO:0000259" key="2">
    <source>
        <dbReference type="PROSITE" id="PS50235"/>
    </source>
</evidence>
<evidence type="ECO:0000313" key="4">
    <source>
        <dbReference type="Proteomes" id="UP001363151"/>
    </source>
</evidence>
<keyword evidence="4" id="KW-1185">Reference proteome</keyword>
<evidence type="ECO:0000256" key="1">
    <source>
        <dbReference type="SAM" id="MobiDB-lite"/>
    </source>
</evidence>
<dbReference type="InterPro" id="IPR050164">
    <property type="entry name" value="Peptidase_C19"/>
</dbReference>
<feature type="region of interest" description="Disordered" evidence="1">
    <location>
        <begin position="977"/>
        <end position="1051"/>
    </location>
</feature>
<dbReference type="PANTHER" id="PTHR24006">
    <property type="entry name" value="UBIQUITIN CARBOXYL-TERMINAL HYDROLASE"/>
    <property type="match status" value="1"/>
</dbReference>
<dbReference type="InterPro" id="IPR038765">
    <property type="entry name" value="Papain-like_cys_pep_sf"/>
</dbReference>
<sequence>MLAVAGSGAAAASTLRPSSPLTDGDLEFLVQFDARVEGGVETIESSHFSEDNSAGVGLHNESSTCYLNALLQALFAVEPWRDAVLAWRYDEQRDGREVRCIPLQFQRLFARLAQSGNASAVSARPLTVAFGWDAGQLRHQHDAAELLTLLLDALDATSLRDDARRVFGGTRVETLTPSAEEDRLDGDGALVKREASEPFRVVPLCVRAGGDDVGAAMGRAHGFESLEGDDAWHCDALGRKVPAIKRATMAAIPEVLLLGLSRVRFEDGARVKVEGPFAIPEHLDVAHWIHDGVEGATDYALRCVVDHRGTAAGGHYVAHAARDGRWRRCDDARVGFLEPGDVDELLGRGASDDPVTPPKPETSAGAGGLEDAPAPPRKRDGAACLVLYARNALPPRDEAFPPDSEMAAVAVEDAQRERHARVESIRRRATKLSVRRKTGKAHGPPVVLWASKAWTLDRAASAAFAKCGAGDAAGNAPALRRLRVWDPARKSGGKTFRSKDDTSSLEALGLAPAADLVLETRKRDDPPFGHFDPRAATLALRVWAGGDARLAAAALNNASDDDLEAAGLTCRDVRLSGTAQDSAEGIAGAVARALGLEPADLEPANVARLRTDMDGVDALAIDRDARLFGGDELLVSGPEAPPVCEVVAALSRRRNALAVRVVLKAAAPGKAAPADAAPDREVTLEAAATWTLGDLKHAAIHLLDLKAADEYHVKPPERRAARRVDEAATLRDAGVKRATPPTTCVMLPGPPREPGFFGVKLLLYDAKIAATHAPHDSFSSGVRVVAHEQATVRDLRSLVAEKLSDMADGLVKPVPKRLANALSAFDTVDIRRVRLRERQPKSRYAGKQLRDTMTLKKAIPDMESDAGEVALQIDPKGFDDAGDEGTCAIVLLMRAGDNHVIEAVVDRRATVADFDAVAKRALGDDDAVVSVGRAGARGKVTWQTLSGLEQDLPAGRPPYSLLREASPALLLRDAAADGRRPAAGRRRRAPAAAQVHPKRRAASRATRGRAGPSPRSPSPSPSPRRASPRAGPGGPRTGPSPGTRRGDFGGA</sequence>
<keyword evidence="3" id="KW-0378">Hydrolase</keyword>
<dbReference type="PROSITE" id="PS00973">
    <property type="entry name" value="USP_2"/>
    <property type="match status" value="1"/>
</dbReference>
<dbReference type="InterPro" id="IPR001394">
    <property type="entry name" value="Peptidase_C19_UCH"/>
</dbReference>
<dbReference type="Pfam" id="PF00443">
    <property type="entry name" value="UCH"/>
    <property type="match status" value="1"/>
</dbReference>
<dbReference type="SUPFAM" id="SSF54001">
    <property type="entry name" value="Cysteine proteinases"/>
    <property type="match status" value="1"/>
</dbReference>
<dbReference type="InterPro" id="IPR028889">
    <property type="entry name" value="USP"/>
</dbReference>
<dbReference type="EMBL" id="JBBJCI010000360">
    <property type="protein sequence ID" value="KAK7233427.1"/>
    <property type="molecule type" value="Genomic_DNA"/>
</dbReference>
<protein>
    <submittedName>
        <fullName evidence="3">Ubiquitinyl hydrolase</fullName>
    </submittedName>
</protein>
<evidence type="ECO:0000313" key="3">
    <source>
        <dbReference type="EMBL" id="KAK7233427.1"/>
    </source>
</evidence>
<proteinExistence type="predicted"/>
<dbReference type="Proteomes" id="UP001363151">
    <property type="component" value="Unassembled WGS sequence"/>
</dbReference>
<dbReference type="InterPro" id="IPR018200">
    <property type="entry name" value="USP_CS"/>
</dbReference>
<feature type="compositionally biased region" description="Low complexity" evidence="1">
    <location>
        <begin position="1003"/>
        <end position="1013"/>
    </location>
</feature>
<dbReference type="GO" id="GO:0016787">
    <property type="term" value="F:hydrolase activity"/>
    <property type="evidence" value="ECO:0007669"/>
    <property type="project" value="UniProtKB-KW"/>
</dbReference>
<accession>A0ABR1FMC6</accession>
<dbReference type="Gene3D" id="3.90.70.10">
    <property type="entry name" value="Cysteine proteinases"/>
    <property type="match status" value="1"/>
</dbReference>
<organism evidence="3 4">
    <name type="scientific">Aureococcus anophagefferens</name>
    <name type="common">Harmful bloom alga</name>
    <dbReference type="NCBI Taxonomy" id="44056"/>
    <lineage>
        <taxon>Eukaryota</taxon>
        <taxon>Sar</taxon>
        <taxon>Stramenopiles</taxon>
        <taxon>Ochrophyta</taxon>
        <taxon>Pelagophyceae</taxon>
        <taxon>Pelagomonadales</taxon>
        <taxon>Pelagomonadaceae</taxon>
        <taxon>Aureococcus</taxon>
    </lineage>
</organism>